<keyword evidence="2 4" id="KW-0119">Carbohydrate metabolism</keyword>
<keyword evidence="3 4" id="KW-0624">Polysaccharide degradation</keyword>
<dbReference type="EC" id="3.2.1.2" evidence="4"/>
<dbReference type="EMBL" id="JAMZMK010000003">
    <property type="protein sequence ID" value="KAI7758416.1"/>
    <property type="molecule type" value="Genomic_DNA"/>
</dbReference>
<protein>
    <recommendedName>
        <fullName evidence="4">Beta-amylase</fullName>
        <ecNumber evidence="4">3.2.1.2</ecNumber>
    </recommendedName>
</protein>
<feature type="non-terminal residue" evidence="5">
    <location>
        <position position="1"/>
    </location>
</feature>
<dbReference type="InterPro" id="IPR001554">
    <property type="entry name" value="Glyco_hydro_14"/>
</dbReference>
<name>A0AAD5DC24_AMBAR</name>
<evidence type="ECO:0000313" key="6">
    <source>
        <dbReference type="Proteomes" id="UP001206925"/>
    </source>
</evidence>
<evidence type="ECO:0000256" key="4">
    <source>
        <dbReference type="RuleBase" id="RU000509"/>
    </source>
</evidence>
<dbReference type="PRINTS" id="PR00750">
    <property type="entry name" value="BETAAMYLASE"/>
</dbReference>
<dbReference type="PANTHER" id="PTHR31352">
    <property type="entry name" value="BETA-AMYLASE 1, CHLOROPLASTIC"/>
    <property type="match status" value="1"/>
</dbReference>
<comment type="caution">
    <text evidence="5">The sequence shown here is derived from an EMBL/GenBank/DDBJ whole genome shotgun (WGS) entry which is preliminary data.</text>
</comment>
<dbReference type="Proteomes" id="UP001206925">
    <property type="component" value="Unassembled WGS sequence"/>
</dbReference>
<dbReference type="Gene3D" id="3.20.20.80">
    <property type="entry name" value="Glycosidases"/>
    <property type="match status" value="1"/>
</dbReference>
<keyword evidence="4" id="KW-0326">Glycosidase</keyword>
<organism evidence="5 6">
    <name type="scientific">Ambrosia artemisiifolia</name>
    <name type="common">Common ragweed</name>
    <dbReference type="NCBI Taxonomy" id="4212"/>
    <lineage>
        <taxon>Eukaryota</taxon>
        <taxon>Viridiplantae</taxon>
        <taxon>Streptophyta</taxon>
        <taxon>Embryophyta</taxon>
        <taxon>Tracheophyta</taxon>
        <taxon>Spermatophyta</taxon>
        <taxon>Magnoliopsida</taxon>
        <taxon>eudicotyledons</taxon>
        <taxon>Gunneridae</taxon>
        <taxon>Pentapetalae</taxon>
        <taxon>asterids</taxon>
        <taxon>campanulids</taxon>
        <taxon>Asterales</taxon>
        <taxon>Asteraceae</taxon>
        <taxon>Asteroideae</taxon>
        <taxon>Heliantheae alliance</taxon>
        <taxon>Heliantheae</taxon>
        <taxon>Ambrosia</taxon>
    </lineage>
</organism>
<dbReference type="GO" id="GO:0000272">
    <property type="term" value="P:polysaccharide catabolic process"/>
    <property type="evidence" value="ECO:0007669"/>
    <property type="project" value="UniProtKB-KW"/>
</dbReference>
<reference evidence="5" key="1">
    <citation type="submission" date="2022-06" db="EMBL/GenBank/DDBJ databases">
        <title>Uncovering the hologenomic basis of an extraordinary plant invasion.</title>
        <authorList>
            <person name="Bieker V.C."/>
            <person name="Martin M.D."/>
            <person name="Gilbert T."/>
            <person name="Hodgins K."/>
            <person name="Battlay P."/>
            <person name="Petersen B."/>
            <person name="Wilson J."/>
        </authorList>
    </citation>
    <scope>NUCLEOTIDE SEQUENCE</scope>
    <source>
        <strain evidence="5">AA19_3_7</strain>
        <tissue evidence="5">Leaf</tissue>
    </source>
</reference>
<evidence type="ECO:0000256" key="3">
    <source>
        <dbReference type="ARBA" id="ARBA00023326"/>
    </source>
</evidence>
<proteinExistence type="inferred from homology"/>
<gene>
    <name evidence="5" type="ORF">M8C21_013104</name>
</gene>
<dbReference type="PANTHER" id="PTHR31352:SF58">
    <property type="entry name" value="BETA-AMYLASE 2, CHLOROPLASTIC"/>
    <property type="match status" value="1"/>
</dbReference>
<dbReference type="InterPro" id="IPR017853">
    <property type="entry name" value="GH"/>
</dbReference>
<accession>A0AAD5DC24</accession>
<comment type="similarity">
    <text evidence="1 4">Belongs to the glycosyl hydrolase 14 family.</text>
</comment>
<dbReference type="SUPFAM" id="SSF51445">
    <property type="entry name" value="(Trans)glycosidases"/>
    <property type="match status" value="1"/>
</dbReference>
<comment type="catalytic activity">
    <reaction evidence="4">
        <text>Hydrolysis of (1-&gt;4)-alpha-D-glucosidic linkages in polysaccharides so as to remove successive maltose units from the non-reducing ends of the chains.</text>
        <dbReference type="EC" id="3.2.1.2"/>
    </reaction>
</comment>
<dbReference type="AlphaFoldDB" id="A0AAD5DC24"/>
<evidence type="ECO:0000256" key="2">
    <source>
        <dbReference type="ARBA" id="ARBA00023277"/>
    </source>
</evidence>
<evidence type="ECO:0000313" key="5">
    <source>
        <dbReference type="EMBL" id="KAI7758416.1"/>
    </source>
</evidence>
<sequence length="222" mass="24934">CYDKYLRKSLEEAAEASGHDSSWGIPPNNAGSYNSKPQDTKFFCYGGDYNRPRGCFFLNWYSQCLIDHGDRVLAMADLALEGAALAAKLSGMHWWDETVSHGVERTAGFCDGYDPIASMLKKRETALNFTCVKPEGFVWQVLKAAWSSCVIVASENALPCYDRRGYRKILEVAKPRNEPYGRCISSFTYRGLNQTLLEQHNLTEFALFVKKMHGTLSSSISI</sequence>
<evidence type="ECO:0000256" key="1">
    <source>
        <dbReference type="ARBA" id="ARBA00005652"/>
    </source>
</evidence>
<keyword evidence="6" id="KW-1185">Reference proteome</keyword>
<dbReference type="GO" id="GO:0016161">
    <property type="term" value="F:beta-amylase activity"/>
    <property type="evidence" value="ECO:0007669"/>
    <property type="project" value="UniProtKB-EC"/>
</dbReference>
<dbReference type="Pfam" id="PF01373">
    <property type="entry name" value="Glyco_hydro_14"/>
    <property type="match status" value="1"/>
</dbReference>
<keyword evidence="4" id="KW-0378">Hydrolase</keyword>